<accession>A0A0D3GS05</accession>
<feature type="domain" description="X8" evidence="2">
    <location>
        <begin position="58"/>
        <end position="136"/>
    </location>
</feature>
<dbReference type="InterPro" id="IPR044788">
    <property type="entry name" value="X8_dom_prot"/>
</dbReference>
<keyword evidence="4" id="KW-1185">Reference proteome</keyword>
<dbReference type="eggNOG" id="ENOG502QVK5">
    <property type="taxonomic scope" value="Eukaryota"/>
</dbReference>
<protein>
    <recommendedName>
        <fullName evidence="2">X8 domain-containing protein</fullName>
    </recommendedName>
</protein>
<dbReference type="PANTHER" id="PTHR31044:SF52">
    <property type="entry name" value="OS01G0631500 PROTEIN"/>
    <property type="match status" value="1"/>
</dbReference>
<evidence type="ECO:0000259" key="2">
    <source>
        <dbReference type="SMART" id="SM00768"/>
    </source>
</evidence>
<evidence type="ECO:0000313" key="4">
    <source>
        <dbReference type="Proteomes" id="UP000026960"/>
    </source>
</evidence>
<dbReference type="PANTHER" id="PTHR31044">
    <property type="entry name" value="BETA-1,3 GLUCANASE"/>
    <property type="match status" value="1"/>
</dbReference>
<dbReference type="EnsemblPlants" id="OBART07G17420.1">
    <property type="protein sequence ID" value="OBART07G17420.1"/>
    <property type="gene ID" value="OBART07G17420"/>
</dbReference>
<dbReference type="Gene3D" id="1.20.58.1040">
    <property type="match status" value="1"/>
</dbReference>
<evidence type="ECO:0000313" key="3">
    <source>
        <dbReference type="EnsemblPlants" id="OBART07G17420.1"/>
    </source>
</evidence>
<dbReference type="Proteomes" id="UP000026960">
    <property type="component" value="Chromosome 7"/>
</dbReference>
<evidence type="ECO:0000256" key="1">
    <source>
        <dbReference type="ARBA" id="ARBA00022729"/>
    </source>
</evidence>
<dbReference type="STRING" id="65489.A0A0D3GS05"/>
<dbReference type="GO" id="GO:0009506">
    <property type="term" value="C:plasmodesma"/>
    <property type="evidence" value="ECO:0007669"/>
    <property type="project" value="UniProtKB-ARBA"/>
</dbReference>
<reference evidence="3" key="1">
    <citation type="journal article" date="2009" name="Rice">
        <title>De Novo Next Generation Sequencing of Plant Genomes.</title>
        <authorList>
            <person name="Rounsley S."/>
            <person name="Marri P.R."/>
            <person name="Yu Y."/>
            <person name="He R."/>
            <person name="Sisneros N."/>
            <person name="Goicoechea J.L."/>
            <person name="Lee S.J."/>
            <person name="Angelova A."/>
            <person name="Kudrna D."/>
            <person name="Luo M."/>
            <person name="Affourtit J."/>
            <person name="Desany B."/>
            <person name="Knight J."/>
            <person name="Niazi F."/>
            <person name="Egholm M."/>
            <person name="Wing R.A."/>
        </authorList>
    </citation>
    <scope>NUCLEOTIDE SEQUENCE [LARGE SCALE GENOMIC DNA]</scope>
    <source>
        <strain evidence="3">cv. IRGC 105608</strain>
    </source>
</reference>
<dbReference type="Gene3D" id="3.20.20.80">
    <property type="entry name" value="Glycosidases"/>
    <property type="match status" value="1"/>
</dbReference>
<dbReference type="Pfam" id="PF07983">
    <property type="entry name" value="X8"/>
    <property type="match status" value="2"/>
</dbReference>
<reference evidence="3" key="2">
    <citation type="submission" date="2015-03" db="UniProtKB">
        <authorList>
            <consortium name="EnsemblPlants"/>
        </authorList>
    </citation>
    <scope>IDENTIFICATION</scope>
</reference>
<feature type="domain" description="X8" evidence="2">
    <location>
        <begin position="161"/>
        <end position="233"/>
    </location>
</feature>
<proteinExistence type="predicted"/>
<dbReference type="Gramene" id="OBART07G17420.1">
    <property type="protein sequence ID" value="OBART07G17420.1"/>
    <property type="gene ID" value="OBART07G17420"/>
</dbReference>
<organism evidence="3">
    <name type="scientific">Oryza barthii</name>
    <dbReference type="NCBI Taxonomy" id="65489"/>
    <lineage>
        <taxon>Eukaryota</taxon>
        <taxon>Viridiplantae</taxon>
        <taxon>Streptophyta</taxon>
        <taxon>Embryophyta</taxon>
        <taxon>Tracheophyta</taxon>
        <taxon>Spermatophyta</taxon>
        <taxon>Magnoliopsida</taxon>
        <taxon>Liliopsida</taxon>
        <taxon>Poales</taxon>
        <taxon>Poaceae</taxon>
        <taxon>BOP clade</taxon>
        <taxon>Oryzoideae</taxon>
        <taxon>Oryzeae</taxon>
        <taxon>Oryzinae</taxon>
        <taxon>Oryza</taxon>
    </lineage>
</organism>
<keyword evidence="1" id="KW-0732">Signal</keyword>
<name>A0A0D3GS05_9ORYZ</name>
<dbReference type="AlphaFoldDB" id="A0A0D3GS05"/>
<dbReference type="SMART" id="SM00768">
    <property type="entry name" value="X8"/>
    <property type="match status" value="2"/>
</dbReference>
<sequence length="276" mass="30686">MSSAPGMHDVSIYILSLFNKNLKKGSDTKGKFSLFYPNGMKMYNVDFDGGNSCPTKASWCVAKAGVGHMAALDYACNKGADCSTIQVGKTCYQPNTLVAHASYAFNDYYQRKGQANRTCYFESTGLIVHKPSSNNFPLPIFKINEVFGILYHHRICHPNPSWCIAKPEVGDTRLQKTLDYACSTYVDCSTIQHGGQCFDPDTKAAPRPMHSMTITRQLVERVVHNFSKKNCNLLSQMVNGYLIGVCSIVYIDWKLLAPTKQHLNKTNCNKPEAAGQ</sequence>
<dbReference type="HOGENOM" id="CLU_1009603_0_0_1"/>
<dbReference type="PaxDb" id="65489-OBART07G17420.1"/>
<dbReference type="InterPro" id="IPR012946">
    <property type="entry name" value="X8"/>
</dbReference>